<dbReference type="OrthoDB" id="5106851at2759"/>
<gene>
    <name evidence="1" type="ORF">AK830_g4647</name>
</gene>
<dbReference type="SUPFAM" id="SSF56112">
    <property type="entry name" value="Protein kinase-like (PK-like)"/>
    <property type="match status" value="1"/>
</dbReference>
<dbReference type="InterPro" id="IPR011009">
    <property type="entry name" value="Kinase-like_dom_sf"/>
</dbReference>
<dbReference type="EMBL" id="LKCW01000057">
    <property type="protein sequence ID" value="KPM41891.1"/>
    <property type="molecule type" value="Genomic_DNA"/>
</dbReference>
<keyword evidence="2" id="KW-1185">Reference proteome</keyword>
<evidence type="ECO:0000313" key="1">
    <source>
        <dbReference type="EMBL" id="KPM41891.1"/>
    </source>
</evidence>
<evidence type="ECO:0000313" key="2">
    <source>
        <dbReference type="Proteomes" id="UP000050424"/>
    </source>
</evidence>
<dbReference type="SUPFAM" id="SSF57850">
    <property type="entry name" value="RING/U-box"/>
    <property type="match status" value="1"/>
</dbReference>
<name>A0A0P7BFP5_9HYPO</name>
<organism evidence="1 2">
    <name type="scientific">Neonectria ditissima</name>
    <dbReference type="NCBI Taxonomy" id="78410"/>
    <lineage>
        <taxon>Eukaryota</taxon>
        <taxon>Fungi</taxon>
        <taxon>Dikarya</taxon>
        <taxon>Ascomycota</taxon>
        <taxon>Pezizomycotina</taxon>
        <taxon>Sordariomycetes</taxon>
        <taxon>Hypocreomycetidae</taxon>
        <taxon>Hypocreales</taxon>
        <taxon>Nectriaceae</taxon>
        <taxon>Neonectria</taxon>
    </lineage>
</organism>
<dbReference type="STRING" id="78410.A0A0P7BFP5"/>
<proteinExistence type="predicted"/>
<accession>A0A0P7BFP5</accession>
<protein>
    <recommendedName>
        <fullName evidence="3">Protein kinase domain-containing protein</fullName>
    </recommendedName>
</protein>
<reference evidence="1 2" key="1">
    <citation type="submission" date="2015-09" db="EMBL/GenBank/DDBJ databases">
        <title>Draft genome of a European isolate of the apple canker pathogen Neonectria ditissima.</title>
        <authorList>
            <person name="Gomez-Cortecero A."/>
            <person name="Harrison R.J."/>
            <person name="Armitage A.D."/>
        </authorList>
    </citation>
    <scope>NUCLEOTIDE SEQUENCE [LARGE SCALE GENOMIC DNA]</scope>
    <source>
        <strain evidence="1 2">R09/05</strain>
    </source>
</reference>
<evidence type="ECO:0008006" key="3">
    <source>
        <dbReference type="Google" id="ProtNLM"/>
    </source>
</evidence>
<dbReference type="AlphaFoldDB" id="A0A0P7BFP5"/>
<dbReference type="Gene3D" id="1.10.510.10">
    <property type="entry name" value="Transferase(Phosphotransferase) domain 1"/>
    <property type="match status" value="1"/>
</dbReference>
<comment type="caution">
    <text evidence="1">The sequence shown here is derived from an EMBL/GenBank/DDBJ whole genome shotgun (WGS) entry which is preliminary data.</text>
</comment>
<sequence length="757" mass="84229">MKGSSSGAVFDTLLKAHRVLDDLNCLLSSKLLRPDDGIGRARRRTFLLHKDRITSIRDELKDARINLLIALSTQFIAPALKLEQALTVMQQNPAEQQSLGQTAAFGLAQLLKCIQKVDVSVGQVIPTVSAASSLDLHIALPCEERQPSMPCVRGLGRFLENLDAYAMEDLETPADEIFQHTTEERVCDGVCKLKGPAESQNNQLPDPLTSLEKSMSFCPEALTTTDAAPPLFTHMTVQDAATEFSRTNSYAMFYRKAPRQWVRLTVSITFGVESPFWNFEKTPVRVKKEPPSSVAQILAKFLQPKANLQPDTHIQIYSGSRVEVIKSSSQSSAYFRTITSMLHHLRCKRFSEQSLLQVPLHRRQRSFFFVSRLQSQWVLDFRFGSSKSENARLLYQLQALHCLRGAPGICSFLGLVTDQDSSLVKGFLTEMPSKGVLFNIMARSAKSNITIPWEIRERWCRDIVQAVAQAHSGGFTVGKLGCTVGCGIVLGRDCKALLYHFQPFFDCQMTEPARIPPEFQSVDLTGGSFTATPHTDIYQLGLTIWLIATNCHQLSAGEFCKLAGSTCGTEAVCKEPHADPVQLPPLDEAPQYVNKIISACRSENPHQRPAAWELLDMFFEADNCEPSTKLGDGVADTMVLKTKAQERGSIVDAGDSTTLTTRVLGEAPKQLVNLSEKGYELYDTNATCDICRRLTTEHYFVCLVCSSCAYDICPQCLSEGAHCLVPSHYLHEVAVWDIQMRLFSNMKEDRKRVVIAL</sequence>
<dbReference type="Proteomes" id="UP000050424">
    <property type="component" value="Unassembled WGS sequence"/>
</dbReference>